<evidence type="ECO:0000313" key="3">
    <source>
        <dbReference type="EMBL" id="MCB6938490.1"/>
    </source>
</evidence>
<proteinExistence type="predicted"/>
<organism evidence="2 4">
    <name type="scientific">Agathobacter rectalis</name>
    <dbReference type="NCBI Taxonomy" id="39491"/>
    <lineage>
        <taxon>Bacteria</taxon>
        <taxon>Bacillati</taxon>
        <taxon>Bacillota</taxon>
        <taxon>Clostridia</taxon>
        <taxon>Lachnospirales</taxon>
        <taxon>Lachnospiraceae</taxon>
        <taxon>Agathobacter</taxon>
    </lineage>
</organism>
<evidence type="ECO:0000313" key="4">
    <source>
        <dbReference type="Proteomes" id="UP000095384"/>
    </source>
</evidence>
<protein>
    <submittedName>
        <fullName evidence="3">ORF6N domain-containing protein</fullName>
    </submittedName>
    <submittedName>
        <fullName evidence="2">Uncharacterized phage-encoded protein</fullName>
    </submittedName>
</protein>
<dbReference type="InterPro" id="IPR018873">
    <property type="entry name" value="KilA-N_DNA-bd_domain"/>
</dbReference>
<dbReference type="AlphaFoldDB" id="A0A174CCM2"/>
<dbReference type="Proteomes" id="UP000095384">
    <property type="component" value="Unassembled WGS sequence"/>
</dbReference>
<dbReference type="EMBL" id="JAJCJK010000011">
    <property type="protein sequence ID" value="MCB6938490.1"/>
    <property type="molecule type" value="Genomic_DNA"/>
</dbReference>
<sequence>MAEDKKKEIAVIEITEEYMKDRLYEFRGKKVMLDSDLAEIYGYETKNFKRQVKNNIAKFVGDDFMFELNDEEVENLSRCKNFTLNVGRGSNIKYKPYVFTEQGVYMLMTVLRGELAIKQSRALVKTFKKMKDYILENRDIIGQREILQLSRESANNRIEINKINSDMISLEKQISDVAEGLKDVVTKSELADMMNSFVSDDDEKWLMFNAKFSSADEVYESIYKQAKSSIYVVDNYIGLRTLVHLKNSPDGVDIILFSDNVGNNKLHNIEFTDFCKEYPTVNLSMKKTGGIFHDRFIVLDYATADERVFLCGASSKDAGARITSIVEDYGVSKYAPVIAALLKNPPLVLPH</sequence>
<accession>A0A174CCM2</accession>
<dbReference type="RefSeq" id="WP_055224181.1">
    <property type="nucleotide sequence ID" value="NZ_CYYW01000009.1"/>
</dbReference>
<evidence type="ECO:0000259" key="1">
    <source>
        <dbReference type="Pfam" id="PF10543"/>
    </source>
</evidence>
<feature type="domain" description="KilA-N DNA-binding" evidence="1">
    <location>
        <begin position="22"/>
        <end position="110"/>
    </location>
</feature>
<evidence type="ECO:0000313" key="2">
    <source>
        <dbReference type="EMBL" id="CUO09700.1"/>
    </source>
</evidence>
<gene>
    <name evidence="2" type="ORF">ERS852417_01581</name>
    <name evidence="3" type="ORF">LIZ56_08735</name>
</gene>
<reference evidence="2 4" key="1">
    <citation type="submission" date="2015-09" db="EMBL/GenBank/DDBJ databases">
        <authorList>
            <consortium name="Pathogen Informatics"/>
        </authorList>
    </citation>
    <scope>NUCLEOTIDE SEQUENCE [LARGE SCALE GENOMIC DNA]</scope>
    <source>
        <strain evidence="2 4">2789STDY5608860</strain>
    </source>
</reference>
<reference evidence="3" key="2">
    <citation type="submission" date="2021-10" db="EMBL/GenBank/DDBJ databases">
        <title>Collection of gut derived symbiotic bacterial strains cultured from healthy donors.</title>
        <authorList>
            <person name="Lin H."/>
            <person name="Littmann E."/>
            <person name="Kohout C."/>
            <person name="Pamer E.G."/>
        </authorList>
    </citation>
    <scope>NUCLEOTIDE SEQUENCE</scope>
    <source>
        <strain evidence="3">DFI.9.42</strain>
    </source>
</reference>
<name>A0A174CCM2_9FIRM</name>
<dbReference type="Pfam" id="PF10543">
    <property type="entry name" value="ORF6N"/>
    <property type="match status" value="1"/>
</dbReference>
<dbReference type="EMBL" id="CYYW01000009">
    <property type="protein sequence ID" value="CUO09700.1"/>
    <property type="molecule type" value="Genomic_DNA"/>
</dbReference>
<dbReference type="Proteomes" id="UP001197684">
    <property type="component" value="Unassembled WGS sequence"/>
</dbReference>